<gene>
    <name evidence="1" type="ORF">BARVI_06165</name>
</gene>
<dbReference type="EMBL" id="CP007034">
    <property type="protein sequence ID" value="AHF13768.1"/>
    <property type="molecule type" value="Genomic_DNA"/>
</dbReference>
<dbReference type="AlphaFoldDB" id="W0EW51"/>
<evidence type="ECO:0000313" key="2">
    <source>
        <dbReference type="Proteomes" id="UP000018901"/>
    </source>
</evidence>
<dbReference type="HOGENOM" id="CLU_3132745_0_0_10"/>
<dbReference type="KEGG" id="bvs:BARVI_06165"/>
<proteinExistence type="predicted"/>
<name>W0EW51_9BACT</name>
<reference evidence="1 2" key="1">
    <citation type="submission" date="2013-12" db="EMBL/GenBank/DDBJ databases">
        <authorList>
            <consortium name="DOE Joint Genome Institute"/>
            <person name="Eisen J."/>
            <person name="Huntemann M."/>
            <person name="Han J."/>
            <person name="Chen A."/>
            <person name="Kyrpides N."/>
            <person name="Mavromatis K."/>
            <person name="Markowitz V."/>
            <person name="Palaniappan K."/>
            <person name="Ivanova N."/>
            <person name="Schaumberg A."/>
            <person name="Pati A."/>
            <person name="Liolios K."/>
            <person name="Nordberg H.P."/>
            <person name="Cantor M.N."/>
            <person name="Hua S.X."/>
            <person name="Woyke T."/>
        </authorList>
    </citation>
    <scope>NUCLEOTIDE SEQUENCE [LARGE SCALE GENOMIC DNA]</scope>
    <source>
        <strain evidence="2">DSM 18177</strain>
    </source>
</reference>
<evidence type="ECO:0000313" key="1">
    <source>
        <dbReference type="EMBL" id="AHF13768.1"/>
    </source>
</evidence>
<dbReference type="Proteomes" id="UP000018901">
    <property type="component" value="Chromosome"/>
</dbReference>
<organism evidence="1 2">
    <name type="scientific">Barnesiella viscericola DSM 18177</name>
    <dbReference type="NCBI Taxonomy" id="880074"/>
    <lineage>
        <taxon>Bacteria</taxon>
        <taxon>Pseudomonadati</taxon>
        <taxon>Bacteroidota</taxon>
        <taxon>Bacteroidia</taxon>
        <taxon>Bacteroidales</taxon>
        <taxon>Barnesiellaceae</taxon>
        <taxon>Barnesiella</taxon>
    </lineage>
</organism>
<sequence length="49" mass="6081">MQKEAFYFYIPFVRQKDKHNDKQKEPMFPFNIARQFPPLHFKYSKSILT</sequence>
<accession>W0EW51</accession>
<protein>
    <submittedName>
        <fullName evidence="1">Uncharacterized protein</fullName>
    </submittedName>
</protein>
<keyword evidence="2" id="KW-1185">Reference proteome</keyword>